<gene>
    <name evidence="1" type="ORF">BDY19DRAFT_769436</name>
</gene>
<evidence type="ECO:0000313" key="2">
    <source>
        <dbReference type="Proteomes" id="UP001055072"/>
    </source>
</evidence>
<proteinExistence type="predicted"/>
<comment type="caution">
    <text evidence="1">The sequence shown here is derived from an EMBL/GenBank/DDBJ whole genome shotgun (WGS) entry which is preliminary data.</text>
</comment>
<reference evidence="1" key="1">
    <citation type="journal article" date="2021" name="Environ. Microbiol.">
        <title>Gene family expansions and transcriptome signatures uncover fungal adaptations to wood decay.</title>
        <authorList>
            <person name="Hage H."/>
            <person name="Miyauchi S."/>
            <person name="Viragh M."/>
            <person name="Drula E."/>
            <person name="Min B."/>
            <person name="Chaduli D."/>
            <person name="Navarro D."/>
            <person name="Favel A."/>
            <person name="Norest M."/>
            <person name="Lesage-Meessen L."/>
            <person name="Balint B."/>
            <person name="Merenyi Z."/>
            <person name="de Eugenio L."/>
            <person name="Morin E."/>
            <person name="Martinez A.T."/>
            <person name="Baldrian P."/>
            <person name="Stursova M."/>
            <person name="Martinez M.J."/>
            <person name="Novotny C."/>
            <person name="Magnuson J.K."/>
            <person name="Spatafora J.W."/>
            <person name="Maurice S."/>
            <person name="Pangilinan J."/>
            <person name="Andreopoulos W."/>
            <person name="LaButti K."/>
            <person name="Hundley H."/>
            <person name="Na H."/>
            <person name="Kuo A."/>
            <person name="Barry K."/>
            <person name="Lipzen A."/>
            <person name="Henrissat B."/>
            <person name="Riley R."/>
            <person name="Ahrendt S."/>
            <person name="Nagy L.G."/>
            <person name="Grigoriev I.V."/>
            <person name="Martin F."/>
            <person name="Rosso M.N."/>
        </authorList>
    </citation>
    <scope>NUCLEOTIDE SEQUENCE</scope>
    <source>
        <strain evidence="1">CBS 384.51</strain>
    </source>
</reference>
<dbReference type="EMBL" id="MU274908">
    <property type="protein sequence ID" value="KAI0090377.1"/>
    <property type="molecule type" value="Genomic_DNA"/>
</dbReference>
<keyword evidence="2" id="KW-1185">Reference proteome</keyword>
<protein>
    <submittedName>
        <fullName evidence="1">Uncharacterized protein</fullName>
    </submittedName>
</protein>
<dbReference type="Proteomes" id="UP001055072">
    <property type="component" value="Unassembled WGS sequence"/>
</dbReference>
<evidence type="ECO:0000313" key="1">
    <source>
        <dbReference type="EMBL" id="KAI0090377.1"/>
    </source>
</evidence>
<name>A0ACB8U7L8_9APHY</name>
<organism evidence="1 2">
    <name type="scientific">Irpex rosettiformis</name>
    <dbReference type="NCBI Taxonomy" id="378272"/>
    <lineage>
        <taxon>Eukaryota</taxon>
        <taxon>Fungi</taxon>
        <taxon>Dikarya</taxon>
        <taxon>Basidiomycota</taxon>
        <taxon>Agaricomycotina</taxon>
        <taxon>Agaricomycetes</taxon>
        <taxon>Polyporales</taxon>
        <taxon>Irpicaceae</taxon>
        <taxon>Irpex</taxon>
    </lineage>
</organism>
<accession>A0ACB8U7L8</accession>
<sequence>MKQSEYWEQSFRFYYYHACLYRAHCFVFPIGLMLNSSNEWQALPGIPHQAHLVCLAIIIVAGCIFFTALPFHGKIHSNIVE</sequence>